<gene>
    <name evidence="1" type="ORF">FKG95_28805</name>
</gene>
<name>A0A545SXS0_9PROT</name>
<dbReference type="EMBL" id="VHSH01000021">
    <property type="protein sequence ID" value="TQV69739.1"/>
    <property type="molecule type" value="Genomic_DNA"/>
</dbReference>
<evidence type="ECO:0000313" key="1">
    <source>
        <dbReference type="EMBL" id="TQV69739.1"/>
    </source>
</evidence>
<dbReference type="OrthoDB" id="7933542at2"/>
<accession>A0A545SXS0</accession>
<dbReference type="AlphaFoldDB" id="A0A545SXS0"/>
<dbReference type="Proteomes" id="UP000315252">
    <property type="component" value="Unassembled WGS sequence"/>
</dbReference>
<protein>
    <submittedName>
        <fullName evidence="1">Uncharacterized protein</fullName>
    </submittedName>
</protein>
<proteinExistence type="predicted"/>
<dbReference type="RefSeq" id="WP_142899930.1">
    <property type="nucleotide sequence ID" value="NZ_ML660072.1"/>
</dbReference>
<keyword evidence="2" id="KW-1185">Reference proteome</keyword>
<reference evidence="1 2" key="1">
    <citation type="submission" date="2019-06" db="EMBL/GenBank/DDBJ databases">
        <title>Whole genome sequence for Rhodospirillaceae sp. R148.</title>
        <authorList>
            <person name="Wang G."/>
        </authorList>
    </citation>
    <scope>NUCLEOTIDE SEQUENCE [LARGE SCALE GENOMIC DNA]</scope>
    <source>
        <strain evidence="1 2">R148</strain>
    </source>
</reference>
<sequence>MARKKPKGKLAGFSTFNVTYEDGMVTSNRRVSSELLDQSFGDSLQALARTAIEDQDNEIAQRSGQRRARIKSIAEV</sequence>
<evidence type="ECO:0000313" key="2">
    <source>
        <dbReference type="Proteomes" id="UP000315252"/>
    </source>
</evidence>
<comment type="caution">
    <text evidence="1">The sequence shown here is derived from an EMBL/GenBank/DDBJ whole genome shotgun (WGS) entry which is preliminary data.</text>
</comment>
<organism evidence="1 2">
    <name type="scientific">Denitrobaculum tricleocarpae</name>
    <dbReference type="NCBI Taxonomy" id="2591009"/>
    <lineage>
        <taxon>Bacteria</taxon>
        <taxon>Pseudomonadati</taxon>
        <taxon>Pseudomonadota</taxon>
        <taxon>Alphaproteobacteria</taxon>
        <taxon>Rhodospirillales</taxon>
        <taxon>Rhodospirillaceae</taxon>
        <taxon>Denitrobaculum</taxon>
    </lineage>
</organism>